<dbReference type="EMBL" id="WNAF01000002">
    <property type="protein sequence ID" value="MTR76196.1"/>
    <property type="molecule type" value="Genomic_DNA"/>
</dbReference>
<reference evidence="2 3" key="1">
    <citation type="journal article" date="2019" name="Nat. Med.">
        <title>A library of human gut bacterial isolates paired with longitudinal multiomics data enables mechanistic microbiome research.</title>
        <authorList>
            <person name="Poyet M."/>
            <person name="Groussin M."/>
            <person name="Gibbons S.M."/>
            <person name="Avila-Pacheco J."/>
            <person name="Jiang X."/>
            <person name="Kearney S.M."/>
            <person name="Perrotta A.R."/>
            <person name="Berdy B."/>
            <person name="Zhao S."/>
            <person name="Lieberman T.D."/>
            <person name="Swanson P.K."/>
            <person name="Smith M."/>
            <person name="Roesemann S."/>
            <person name="Alexander J.E."/>
            <person name="Rich S.A."/>
            <person name="Livny J."/>
            <person name="Vlamakis H."/>
            <person name="Clish C."/>
            <person name="Bullock K."/>
            <person name="Deik A."/>
            <person name="Scott J."/>
            <person name="Pierce K.A."/>
            <person name="Xavier R.J."/>
            <person name="Alm E.J."/>
        </authorList>
    </citation>
    <scope>NUCLEOTIDE SEQUENCE [LARGE SCALE GENOMIC DNA]</scope>
    <source>
        <strain evidence="2 3">BIOML-A1</strain>
    </source>
</reference>
<comment type="caution">
    <text evidence="2">The sequence shown here is derived from an EMBL/GenBank/DDBJ whole genome shotgun (WGS) entry which is preliminary data.</text>
</comment>
<gene>
    <name evidence="2" type="ORF">GMD21_05800</name>
</gene>
<proteinExistence type="predicted"/>
<evidence type="ECO:0000256" key="1">
    <source>
        <dbReference type="SAM" id="Coils"/>
    </source>
</evidence>
<dbReference type="AlphaFoldDB" id="A0A844KCH0"/>
<sequence length="86" mass="9946">MNIEDAIRIIKGLDTSNSEENIEAKKMAVKALEKQRQKKIETWNGQASCPCCKKLFGEMKTIRNLTTWEMPYCKFCGQALDWSDEQ</sequence>
<organism evidence="2 3">
    <name type="scientific">Mediterraneibacter faecis</name>
    <dbReference type="NCBI Taxonomy" id="592978"/>
    <lineage>
        <taxon>Bacteria</taxon>
        <taxon>Bacillati</taxon>
        <taxon>Bacillota</taxon>
        <taxon>Clostridia</taxon>
        <taxon>Lachnospirales</taxon>
        <taxon>Lachnospiraceae</taxon>
        <taxon>Mediterraneibacter</taxon>
    </lineage>
</organism>
<accession>A0A844KCH0</accession>
<protein>
    <submittedName>
        <fullName evidence="2">Uncharacterized protein</fullName>
    </submittedName>
</protein>
<dbReference type="RefSeq" id="WP_155203886.1">
    <property type="nucleotide sequence ID" value="NZ_WNAF01000002.1"/>
</dbReference>
<evidence type="ECO:0000313" key="3">
    <source>
        <dbReference type="Proteomes" id="UP000448177"/>
    </source>
</evidence>
<keyword evidence="3" id="KW-1185">Reference proteome</keyword>
<dbReference type="Proteomes" id="UP000448177">
    <property type="component" value="Unassembled WGS sequence"/>
</dbReference>
<feature type="coiled-coil region" evidence="1">
    <location>
        <begin position="15"/>
        <end position="42"/>
    </location>
</feature>
<keyword evidence="1" id="KW-0175">Coiled coil</keyword>
<evidence type="ECO:0000313" key="2">
    <source>
        <dbReference type="EMBL" id="MTR76196.1"/>
    </source>
</evidence>
<name>A0A844KCH0_9FIRM</name>